<keyword evidence="9" id="KW-1185">Reference proteome</keyword>
<evidence type="ECO:0000256" key="6">
    <source>
        <dbReference type="PIRSR" id="PIRSR016020-1"/>
    </source>
</evidence>
<dbReference type="Proteomes" id="UP000095358">
    <property type="component" value="Unassembled WGS sequence"/>
</dbReference>
<keyword evidence="4 5" id="KW-0413">Isomerase</keyword>
<dbReference type="EMBL" id="LPNN01000001">
    <property type="protein sequence ID" value="OEJ92707.1"/>
    <property type="molecule type" value="Genomic_DNA"/>
</dbReference>
<dbReference type="GO" id="GO:0005737">
    <property type="term" value="C:cytoplasm"/>
    <property type="evidence" value="ECO:0007669"/>
    <property type="project" value="TreeGrafter"/>
</dbReference>
<sequence>MPVTEYDDKVLVTLPSDASTQFTVLKYGATVVSYKTKGHENLFLSQAAKLDGSKPVRGGIPLVFPVFGKESDESNPLSKLPQHGLARNSYWEFLGESSSADDSIAIQFGLYPDIANAELTSLWDNDFTLVLTLELSPNSLRTHIEVENPIKSSKDLKFNWLFHTYFQIDDIEDTFVTNLTGSNVYDQLMKSDYIDKFPVIQFTEEFDKIYSNVKDDIFTQIVDRGEVLHTLKKKQLPDLVVWNPWIEKSKGMADFEPKSAYQKMVCVEAGHVKDYITLKPGQKWFGEQTLCEEALTYQAI</sequence>
<accession>A0A1E5S0G0</accession>
<dbReference type="InterPro" id="IPR025532">
    <property type="entry name" value="G6P_1-epimerase"/>
</dbReference>
<comment type="catalytic activity">
    <reaction evidence="1">
        <text>alpha-D-glucose 6-phosphate = beta-D-glucose 6-phosphate</text>
        <dbReference type="Rhea" id="RHEA:16249"/>
        <dbReference type="ChEBI" id="CHEBI:58225"/>
        <dbReference type="ChEBI" id="CHEBI:58247"/>
        <dbReference type="EC" id="5.1.3.15"/>
    </reaction>
</comment>
<dbReference type="EC" id="5.1.3.15" evidence="3 5"/>
<dbReference type="CDD" id="cd09020">
    <property type="entry name" value="D-hex-6-P-epi_like"/>
    <property type="match status" value="1"/>
</dbReference>
<dbReference type="GO" id="GO:0030246">
    <property type="term" value="F:carbohydrate binding"/>
    <property type="evidence" value="ECO:0007669"/>
    <property type="project" value="UniProtKB-UniRule"/>
</dbReference>
<dbReference type="STRING" id="29833.A0A1E5S0G0"/>
<dbReference type="VEuPathDB" id="FungiDB:AWRI3580_g188"/>
<dbReference type="GO" id="GO:0005975">
    <property type="term" value="P:carbohydrate metabolic process"/>
    <property type="evidence" value="ECO:0007669"/>
    <property type="project" value="InterPro"/>
</dbReference>
<dbReference type="SMR" id="A0A1E5S0G0"/>
<dbReference type="PIRSF" id="PIRSF016020">
    <property type="entry name" value="PHexose_mutarotase"/>
    <property type="match status" value="1"/>
</dbReference>
<feature type="active site" evidence="6">
    <location>
        <position position="268"/>
    </location>
</feature>
<dbReference type="OrthoDB" id="1659429at2759"/>
<feature type="active site" evidence="6">
    <location>
        <position position="163"/>
    </location>
</feature>
<name>A0A1E5S0G0_HANUV</name>
<dbReference type="GO" id="GO:0047938">
    <property type="term" value="F:glucose-6-phosphate 1-epimerase activity"/>
    <property type="evidence" value="ECO:0007669"/>
    <property type="project" value="UniProtKB-UniRule"/>
</dbReference>
<dbReference type="InterPro" id="IPR014718">
    <property type="entry name" value="GH-type_carb-bd"/>
</dbReference>
<dbReference type="PANTHER" id="PTHR11122:SF13">
    <property type="entry name" value="GLUCOSE-6-PHOSPHATE 1-EPIMERASE"/>
    <property type="match status" value="1"/>
</dbReference>
<evidence type="ECO:0000313" key="9">
    <source>
        <dbReference type="Proteomes" id="UP000095358"/>
    </source>
</evidence>
<evidence type="ECO:0000256" key="7">
    <source>
        <dbReference type="PIRSR" id="PIRSR016020-2"/>
    </source>
</evidence>
<dbReference type="InterPro" id="IPR008183">
    <property type="entry name" value="Aldose_1/G6P_1-epimerase"/>
</dbReference>
<comment type="similarity">
    <text evidence="2 5">Belongs to the glucose-6-phosphate 1-epimerase family.</text>
</comment>
<evidence type="ECO:0000256" key="5">
    <source>
        <dbReference type="PIRNR" id="PIRNR016020"/>
    </source>
</evidence>
<dbReference type="SUPFAM" id="SSF74650">
    <property type="entry name" value="Galactose mutarotase-like"/>
    <property type="match status" value="1"/>
</dbReference>
<dbReference type="Pfam" id="PF01263">
    <property type="entry name" value="Aldose_epim"/>
    <property type="match status" value="1"/>
</dbReference>
<feature type="binding site" evidence="7">
    <location>
        <position position="57"/>
    </location>
    <ligand>
        <name>substrate</name>
    </ligand>
</feature>
<feature type="binding site" evidence="7">
    <location>
        <position position="87"/>
    </location>
    <ligand>
        <name>substrate</name>
    </ligand>
</feature>
<dbReference type="InterPro" id="IPR011013">
    <property type="entry name" value="Gal_mutarotase_sf_dom"/>
</dbReference>
<protein>
    <recommendedName>
        <fullName evidence="3 5">Glucose-6-phosphate 1-epimerase</fullName>
        <ecNumber evidence="3 5">5.1.3.15</ecNumber>
    </recommendedName>
</protein>
<evidence type="ECO:0000256" key="2">
    <source>
        <dbReference type="ARBA" id="ARBA00005866"/>
    </source>
</evidence>
<proteinExistence type="inferred from homology"/>
<evidence type="ECO:0000313" key="8">
    <source>
        <dbReference type="EMBL" id="OEJ92707.1"/>
    </source>
</evidence>
<comment type="function">
    <text evidence="5">Catalyzes the interconversion between the alpha and beta anomers from at least three hexose 6-phosphate sugars (Glc6P, Gal6P, and Man6P).</text>
</comment>
<dbReference type="AlphaFoldDB" id="A0A1E5S0G0"/>
<dbReference type="Gene3D" id="2.70.98.10">
    <property type="match status" value="1"/>
</dbReference>
<reference evidence="9" key="1">
    <citation type="journal article" date="2016" name="Genome Announc.">
        <title>Genome sequences of three species of Hanseniaspora isolated from spontaneous wine fermentations.</title>
        <authorList>
            <person name="Sternes P.R."/>
            <person name="Lee D."/>
            <person name="Kutyna D.R."/>
            <person name="Borneman A.R."/>
        </authorList>
    </citation>
    <scope>NUCLEOTIDE SEQUENCE [LARGE SCALE GENOMIC DNA]</scope>
    <source>
        <strain evidence="9">AWRI3580</strain>
    </source>
</reference>
<gene>
    <name evidence="8" type="ORF">AWRI3580_g188</name>
</gene>
<evidence type="ECO:0000256" key="1">
    <source>
        <dbReference type="ARBA" id="ARBA00001096"/>
    </source>
</evidence>
<evidence type="ECO:0000256" key="4">
    <source>
        <dbReference type="ARBA" id="ARBA00023235"/>
    </source>
</evidence>
<organism evidence="8 9">
    <name type="scientific">Hanseniaspora uvarum</name>
    <name type="common">Yeast</name>
    <name type="synonym">Kloeckera apiculata</name>
    <dbReference type="NCBI Taxonomy" id="29833"/>
    <lineage>
        <taxon>Eukaryota</taxon>
        <taxon>Fungi</taxon>
        <taxon>Dikarya</taxon>
        <taxon>Ascomycota</taxon>
        <taxon>Saccharomycotina</taxon>
        <taxon>Saccharomycetes</taxon>
        <taxon>Saccharomycodales</taxon>
        <taxon>Saccharomycodaceae</taxon>
        <taxon>Hanseniaspora</taxon>
    </lineage>
</organism>
<evidence type="ECO:0000256" key="3">
    <source>
        <dbReference type="ARBA" id="ARBA00012083"/>
    </source>
</evidence>
<dbReference type="PANTHER" id="PTHR11122">
    <property type="entry name" value="APOSPORY-ASSOCIATED PROTEIN C-RELATED"/>
    <property type="match status" value="1"/>
</dbReference>
<comment type="caution">
    <text evidence="8">The sequence shown here is derived from an EMBL/GenBank/DDBJ whole genome shotgun (WGS) entry which is preliminary data.</text>
</comment>
<feature type="binding site" evidence="7">
    <location>
        <position position="82"/>
    </location>
    <ligand>
        <name>substrate</name>
    </ligand>
</feature>